<organism evidence="1 2">
    <name type="scientific">Syntrophobacter fumaroxidans (strain DSM 10017 / MPOB)</name>
    <dbReference type="NCBI Taxonomy" id="335543"/>
    <lineage>
        <taxon>Bacteria</taxon>
        <taxon>Pseudomonadati</taxon>
        <taxon>Thermodesulfobacteriota</taxon>
        <taxon>Syntrophobacteria</taxon>
        <taxon>Syntrophobacterales</taxon>
        <taxon>Syntrophobacteraceae</taxon>
        <taxon>Syntrophobacter</taxon>
    </lineage>
</organism>
<dbReference type="AlphaFoldDB" id="A0LHE7"/>
<dbReference type="HOGENOM" id="CLU_1539270_0_0_7"/>
<dbReference type="InParanoid" id="A0LHE7"/>
<sequence precursor="true">MKLARTVVLCVAAVVLVSSCQYMTLRKYMTTGDVRLTRMQMPDVVREGLPYDVRVSFDAEFTPQFKKACFRWVAETMSGVSPALYYHAAPVSSNQPIGSPGSQWQNEAAEQSSPELCVGPENIRTNVPGELYVRIYPKDLQPGTNKLVGYFEYVQDGEVFTTNKVSTRVLMGDE</sequence>
<reference evidence="1 2" key="1">
    <citation type="submission" date="2006-10" db="EMBL/GenBank/DDBJ databases">
        <title>Complete sequence of Syntrophobacter fumaroxidans MPOB.</title>
        <authorList>
            <consortium name="US DOE Joint Genome Institute"/>
            <person name="Copeland A."/>
            <person name="Lucas S."/>
            <person name="Lapidus A."/>
            <person name="Barry K."/>
            <person name="Detter J.C."/>
            <person name="Glavina del Rio T."/>
            <person name="Hammon N."/>
            <person name="Israni S."/>
            <person name="Pitluck S."/>
            <person name="Goltsman E.G."/>
            <person name="Martinez M."/>
            <person name="Schmutz J."/>
            <person name="Larimer F."/>
            <person name="Land M."/>
            <person name="Hauser L."/>
            <person name="Kyrpides N."/>
            <person name="Kim E."/>
            <person name="Boone D.R."/>
            <person name="Brockman F."/>
            <person name="Culley D."/>
            <person name="Ferry J."/>
            <person name="Gunsalus R."/>
            <person name="McInerney M.J."/>
            <person name="Morrison M."/>
            <person name="Plugge C."/>
            <person name="Rohlin L."/>
            <person name="Scholten J."/>
            <person name="Sieber J."/>
            <person name="Stams A.J.M."/>
            <person name="Worm P."/>
            <person name="Henstra A.M."/>
            <person name="Richardson P."/>
        </authorList>
    </citation>
    <scope>NUCLEOTIDE SEQUENCE [LARGE SCALE GENOMIC DNA]</scope>
    <source>
        <strain evidence="2">DSM 10017 / MPOB</strain>
    </source>
</reference>
<proteinExistence type="predicted"/>
<evidence type="ECO:0000313" key="1">
    <source>
        <dbReference type="EMBL" id="ABK16849.1"/>
    </source>
</evidence>
<protein>
    <recommendedName>
        <fullName evidence="3">Lipoprotein</fullName>
    </recommendedName>
</protein>
<dbReference type="EMBL" id="CP000478">
    <property type="protein sequence ID" value="ABK16849.1"/>
    <property type="molecule type" value="Genomic_DNA"/>
</dbReference>
<keyword evidence="2" id="KW-1185">Reference proteome</keyword>
<dbReference type="RefSeq" id="WP_011698020.1">
    <property type="nucleotide sequence ID" value="NC_008554.1"/>
</dbReference>
<dbReference type="Proteomes" id="UP000001784">
    <property type="component" value="Chromosome"/>
</dbReference>
<accession>A0LHE7</accession>
<evidence type="ECO:0000313" key="2">
    <source>
        <dbReference type="Proteomes" id="UP000001784"/>
    </source>
</evidence>
<dbReference type="OrthoDB" id="5517663at2"/>
<dbReference type="KEGG" id="sfu:Sfum_1156"/>
<name>A0LHE7_SYNFM</name>
<dbReference type="PROSITE" id="PS51257">
    <property type="entry name" value="PROKAR_LIPOPROTEIN"/>
    <property type="match status" value="1"/>
</dbReference>
<evidence type="ECO:0008006" key="3">
    <source>
        <dbReference type="Google" id="ProtNLM"/>
    </source>
</evidence>
<gene>
    <name evidence="1" type="ordered locus">Sfum_1156</name>
</gene>